<evidence type="ECO:0000256" key="3">
    <source>
        <dbReference type="ARBA" id="ARBA00022448"/>
    </source>
</evidence>
<accession>A0AAV8Z4M0</accession>
<evidence type="ECO:0000256" key="12">
    <source>
        <dbReference type="RuleBase" id="RU000679"/>
    </source>
</evidence>
<dbReference type="PROSITE" id="PS01206">
    <property type="entry name" value="ASC"/>
    <property type="match status" value="1"/>
</dbReference>
<keyword evidence="11 12" id="KW-0407">Ion channel</keyword>
<evidence type="ECO:0000256" key="9">
    <source>
        <dbReference type="ARBA" id="ARBA00023136"/>
    </source>
</evidence>
<keyword evidence="6" id="KW-1133">Transmembrane helix</keyword>
<dbReference type="Gene3D" id="1.10.287.820">
    <property type="entry name" value="Acid-sensing ion channel domain"/>
    <property type="match status" value="1"/>
</dbReference>
<evidence type="ECO:0000256" key="8">
    <source>
        <dbReference type="ARBA" id="ARBA00023065"/>
    </source>
</evidence>
<keyword evidence="9" id="KW-0472">Membrane</keyword>
<gene>
    <name evidence="13" type="ORF">NQ318_019677</name>
</gene>
<evidence type="ECO:0000313" key="13">
    <source>
        <dbReference type="EMBL" id="KAJ8958909.1"/>
    </source>
</evidence>
<proteinExistence type="inferred from homology"/>
<dbReference type="EMBL" id="JAPWTK010000015">
    <property type="protein sequence ID" value="KAJ8958909.1"/>
    <property type="molecule type" value="Genomic_DNA"/>
</dbReference>
<comment type="caution">
    <text evidence="13">The sequence shown here is derived from an EMBL/GenBank/DDBJ whole genome shotgun (WGS) entry which is preliminary data.</text>
</comment>
<keyword evidence="5 12" id="KW-0812">Transmembrane</keyword>
<keyword evidence="14" id="KW-1185">Reference proteome</keyword>
<evidence type="ECO:0000256" key="5">
    <source>
        <dbReference type="ARBA" id="ARBA00022692"/>
    </source>
</evidence>
<name>A0AAV8Z4M0_9CUCU</name>
<dbReference type="InterPro" id="IPR020903">
    <property type="entry name" value="ENaC_CS"/>
</dbReference>
<reference evidence="13" key="1">
    <citation type="journal article" date="2023" name="Insect Mol. Biol.">
        <title>Genome sequencing provides insights into the evolution of gene families encoding plant cell wall-degrading enzymes in longhorned beetles.</title>
        <authorList>
            <person name="Shin N.R."/>
            <person name="Okamura Y."/>
            <person name="Kirsch R."/>
            <person name="Pauchet Y."/>
        </authorList>
    </citation>
    <scope>NUCLEOTIDE SEQUENCE</scope>
    <source>
        <strain evidence="13">AMC_N1</strain>
    </source>
</reference>
<evidence type="ECO:0000256" key="7">
    <source>
        <dbReference type="ARBA" id="ARBA00023053"/>
    </source>
</evidence>
<keyword evidence="8 12" id="KW-0406">Ion transport</keyword>
<evidence type="ECO:0000313" key="14">
    <source>
        <dbReference type="Proteomes" id="UP001162162"/>
    </source>
</evidence>
<evidence type="ECO:0000256" key="2">
    <source>
        <dbReference type="ARBA" id="ARBA00007193"/>
    </source>
</evidence>
<dbReference type="PANTHER" id="PTHR11690">
    <property type="entry name" value="AMILORIDE-SENSITIVE SODIUM CHANNEL-RELATED"/>
    <property type="match status" value="1"/>
</dbReference>
<dbReference type="AlphaFoldDB" id="A0AAV8Z4M0"/>
<keyword evidence="10 12" id="KW-0739">Sodium transport</keyword>
<evidence type="ECO:0000256" key="4">
    <source>
        <dbReference type="ARBA" id="ARBA00022461"/>
    </source>
</evidence>
<evidence type="ECO:0000256" key="1">
    <source>
        <dbReference type="ARBA" id="ARBA00004141"/>
    </source>
</evidence>
<protein>
    <submittedName>
        <fullName evidence="13">Uncharacterized protein</fullName>
    </submittedName>
</protein>
<feature type="non-terminal residue" evidence="13">
    <location>
        <position position="172"/>
    </location>
</feature>
<comment type="subcellular location">
    <subcellularLocation>
        <location evidence="1">Membrane</location>
        <topology evidence="1">Multi-pass membrane protein</topology>
    </subcellularLocation>
</comment>
<dbReference type="GO" id="GO:0015280">
    <property type="term" value="F:ligand-gated sodium channel activity"/>
    <property type="evidence" value="ECO:0007669"/>
    <property type="project" value="TreeGrafter"/>
</dbReference>
<comment type="similarity">
    <text evidence="2 12">Belongs to the amiloride-sensitive sodium channel (TC 1.A.6) family.</text>
</comment>
<keyword evidence="7" id="KW-0915">Sodium</keyword>
<dbReference type="GO" id="GO:0005886">
    <property type="term" value="C:plasma membrane"/>
    <property type="evidence" value="ECO:0007669"/>
    <property type="project" value="TreeGrafter"/>
</dbReference>
<organism evidence="13 14">
    <name type="scientific">Aromia moschata</name>
    <dbReference type="NCBI Taxonomy" id="1265417"/>
    <lineage>
        <taxon>Eukaryota</taxon>
        <taxon>Metazoa</taxon>
        <taxon>Ecdysozoa</taxon>
        <taxon>Arthropoda</taxon>
        <taxon>Hexapoda</taxon>
        <taxon>Insecta</taxon>
        <taxon>Pterygota</taxon>
        <taxon>Neoptera</taxon>
        <taxon>Endopterygota</taxon>
        <taxon>Coleoptera</taxon>
        <taxon>Polyphaga</taxon>
        <taxon>Cucujiformia</taxon>
        <taxon>Chrysomeloidea</taxon>
        <taxon>Cerambycidae</taxon>
        <taxon>Cerambycinae</taxon>
        <taxon>Callichromatini</taxon>
        <taxon>Aromia</taxon>
    </lineage>
</organism>
<keyword evidence="4 12" id="KW-0894">Sodium channel</keyword>
<evidence type="ECO:0000256" key="10">
    <source>
        <dbReference type="ARBA" id="ARBA00023201"/>
    </source>
</evidence>
<dbReference type="Pfam" id="PF00858">
    <property type="entry name" value="ASC"/>
    <property type="match status" value="1"/>
</dbReference>
<dbReference type="InterPro" id="IPR001873">
    <property type="entry name" value="ENaC"/>
</dbReference>
<keyword evidence="3 12" id="KW-0813">Transport</keyword>
<evidence type="ECO:0000256" key="11">
    <source>
        <dbReference type="ARBA" id="ARBA00023303"/>
    </source>
</evidence>
<sequence length="172" mass="19350">MDYTYCSWSSGNFRLSANKSEVPQGSGVLELGLRVILNNNLDDYFYSGTKTQGFNVHIFEPYDFPDKLSGSLTEIIVNAGFEALIGIEVDVIQSTSQVRMLPMSKRKCTFEDEQKTILGMQYRESDCNVDCRVKIIISLCKCVPIMLPGTIRLSAKVPKCNLLDIPCLNKYK</sequence>
<dbReference type="Proteomes" id="UP001162162">
    <property type="component" value="Unassembled WGS sequence"/>
</dbReference>
<evidence type="ECO:0000256" key="6">
    <source>
        <dbReference type="ARBA" id="ARBA00022989"/>
    </source>
</evidence>
<dbReference type="PANTHER" id="PTHR11690:SF253">
    <property type="entry name" value="PICKPOCKET 18-RELATED"/>
    <property type="match status" value="1"/>
</dbReference>